<organism evidence="1 2">
    <name type="scientific">Bemisia tabaci</name>
    <name type="common">Sweetpotato whitefly</name>
    <name type="synonym">Aleurodes tabaci</name>
    <dbReference type="NCBI Taxonomy" id="7038"/>
    <lineage>
        <taxon>Eukaryota</taxon>
        <taxon>Metazoa</taxon>
        <taxon>Ecdysozoa</taxon>
        <taxon>Arthropoda</taxon>
        <taxon>Hexapoda</taxon>
        <taxon>Insecta</taxon>
        <taxon>Pterygota</taxon>
        <taxon>Neoptera</taxon>
        <taxon>Paraneoptera</taxon>
        <taxon>Hemiptera</taxon>
        <taxon>Sternorrhyncha</taxon>
        <taxon>Aleyrodoidea</taxon>
        <taxon>Aleyrodidae</taxon>
        <taxon>Aleyrodinae</taxon>
        <taxon>Bemisia</taxon>
    </lineage>
</organism>
<dbReference type="Proteomes" id="UP001152759">
    <property type="component" value="Chromosome 1"/>
</dbReference>
<name>A0A9P0A0D2_BEMTA</name>
<gene>
    <name evidence="1" type="ORF">BEMITA_LOCUS1019</name>
</gene>
<keyword evidence="2" id="KW-1185">Reference proteome</keyword>
<proteinExistence type="predicted"/>
<sequence>MRKSLLRLARAICDVYVPQESVMTEILRKLASLHLFTDASYSQFGWMPSPLLTWRGTHSNTFFGNLVSATLCTCPYHTNSPVMITCTIVPSTPIISETRSFLICSLLEIPVDIRQKSISVALSISWVRTFNYHTSLSWFIIGLTTEF</sequence>
<reference evidence="1" key="1">
    <citation type="submission" date="2021-12" db="EMBL/GenBank/DDBJ databases">
        <authorList>
            <person name="King R."/>
        </authorList>
    </citation>
    <scope>NUCLEOTIDE SEQUENCE</scope>
</reference>
<accession>A0A9P0A0D2</accession>
<evidence type="ECO:0000313" key="1">
    <source>
        <dbReference type="EMBL" id="CAH0381356.1"/>
    </source>
</evidence>
<dbReference type="EMBL" id="OU963862">
    <property type="protein sequence ID" value="CAH0381356.1"/>
    <property type="molecule type" value="Genomic_DNA"/>
</dbReference>
<evidence type="ECO:0000313" key="2">
    <source>
        <dbReference type="Proteomes" id="UP001152759"/>
    </source>
</evidence>
<dbReference type="AlphaFoldDB" id="A0A9P0A0D2"/>
<protein>
    <submittedName>
        <fullName evidence="1">Uncharacterized protein</fullName>
    </submittedName>
</protein>